<evidence type="ECO:0000313" key="1">
    <source>
        <dbReference type="EMBL" id="PLO60955.1"/>
    </source>
</evidence>
<dbReference type="AlphaFoldDB" id="A0A2J5P539"/>
<protein>
    <submittedName>
        <fullName evidence="1">Uncharacterized protein</fullName>
    </submittedName>
</protein>
<reference evidence="1 2" key="2">
    <citation type="submission" date="2018-01" db="EMBL/GenBank/DDBJ databases">
        <title>Genomic study of Klebsiella pneumoniae.</title>
        <authorList>
            <person name="Yang Y."/>
            <person name="Bicalho R."/>
        </authorList>
    </citation>
    <scope>NUCLEOTIDE SEQUENCE [LARGE SCALE GENOMIC DNA]</scope>
    <source>
        <strain evidence="1 2">A10</strain>
    </source>
</reference>
<evidence type="ECO:0000313" key="2">
    <source>
        <dbReference type="Proteomes" id="UP000234667"/>
    </source>
</evidence>
<gene>
    <name evidence="1" type="ORF">CWN49_34010</name>
</gene>
<comment type="caution">
    <text evidence="1">The sequence shown here is derived from an EMBL/GenBank/DDBJ whole genome shotgun (WGS) entry which is preliminary data.</text>
</comment>
<dbReference type="Proteomes" id="UP000234667">
    <property type="component" value="Unassembled WGS sequence"/>
</dbReference>
<name>A0A2J5P539_9ENTR</name>
<reference evidence="1 2" key="1">
    <citation type="submission" date="2017-11" db="EMBL/GenBank/DDBJ databases">
        <authorList>
            <person name="Han C.G."/>
        </authorList>
    </citation>
    <scope>NUCLEOTIDE SEQUENCE [LARGE SCALE GENOMIC DNA]</scope>
    <source>
        <strain evidence="1 2">A10</strain>
    </source>
</reference>
<dbReference type="EMBL" id="PIDR01001854">
    <property type="protein sequence ID" value="PLO60955.1"/>
    <property type="molecule type" value="Genomic_DNA"/>
</dbReference>
<proteinExistence type="predicted"/>
<accession>A0A2J5P539</accession>
<dbReference type="RefSeq" id="WP_100292212.1">
    <property type="nucleotide sequence ID" value="NZ_CP172761.1"/>
</dbReference>
<sequence>MDNNAWAVIDSDGIVVNIIVWDGAEEWMPPEGMTVIKCGDKPFSIGGSYKNGIFTPPALSQ</sequence>
<organism evidence="1 2">
    <name type="scientific">Klebsiella michiganensis</name>
    <dbReference type="NCBI Taxonomy" id="1134687"/>
    <lineage>
        <taxon>Bacteria</taxon>
        <taxon>Pseudomonadati</taxon>
        <taxon>Pseudomonadota</taxon>
        <taxon>Gammaproteobacteria</taxon>
        <taxon>Enterobacterales</taxon>
        <taxon>Enterobacteriaceae</taxon>
        <taxon>Klebsiella/Raoultella group</taxon>
        <taxon>Klebsiella</taxon>
    </lineage>
</organism>